<evidence type="ECO:0000313" key="3">
    <source>
        <dbReference type="Proteomes" id="UP001161388"/>
    </source>
</evidence>
<accession>A0ABQ5VQP0</accession>
<dbReference type="Proteomes" id="UP001161388">
    <property type="component" value="Unassembled WGS sequence"/>
</dbReference>
<feature type="compositionally biased region" description="Acidic residues" evidence="1">
    <location>
        <begin position="144"/>
        <end position="153"/>
    </location>
</feature>
<sequence length="208" mass="23314">MSRGDFWARRKAGVQAEEQAAKRALEEQALQQEHLALEEKTDAEILAELDLPDPDLLKMGDDFSAFMAKAVPDRIRRRALRMLWRSNPVLANVDMLVDYGEDFTDSAMVVENMQTAYQVGKGMLKHIEEMARQAEERENPPEVQDPETPETDEAPMQPDDAEHDTLVSADQTASTTIASVDAPNEDADDVRSGPTPRRMKFTIKESVA</sequence>
<evidence type="ECO:0008006" key="4">
    <source>
        <dbReference type="Google" id="ProtNLM"/>
    </source>
</evidence>
<proteinExistence type="predicted"/>
<feature type="compositionally biased region" description="Polar residues" evidence="1">
    <location>
        <begin position="168"/>
        <end position="178"/>
    </location>
</feature>
<protein>
    <recommendedName>
        <fullName evidence="4">DUF3306 domain-containing protein</fullName>
    </recommendedName>
</protein>
<gene>
    <name evidence="2" type="ORF">GCM10007927_42780</name>
</gene>
<dbReference type="EMBL" id="BSNL01000025">
    <property type="protein sequence ID" value="GLQ29474.1"/>
    <property type="molecule type" value="Genomic_DNA"/>
</dbReference>
<name>A0ABQ5VQP0_9RHOB</name>
<comment type="caution">
    <text evidence="2">The sequence shown here is derived from an EMBL/GenBank/DDBJ whole genome shotgun (WGS) entry which is preliminary data.</text>
</comment>
<reference evidence="2" key="1">
    <citation type="journal article" date="2014" name="Int. J. Syst. Evol. Microbiol.">
        <title>Complete genome of a new Firmicutes species belonging to the dominant human colonic microbiota ('Ruminococcus bicirculans') reveals two chromosomes and a selective capacity to utilize plant glucans.</title>
        <authorList>
            <consortium name="NISC Comparative Sequencing Program"/>
            <person name="Wegmann U."/>
            <person name="Louis P."/>
            <person name="Goesmann A."/>
            <person name="Henrissat B."/>
            <person name="Duncan S.H."/>
            <person name="Flint H.J."/>
        </authorList>
    </citation>
    <scope>NUCLEOTIDE SEQUENCE</scope>
    <source>
        <strain evidence="2">NBRC 109915</strain>
    </source>
</reference>
<dbReference type="RefSeq" id="WP_284376915.1">
    <property type="nucleotide sequence ID" value="NZ_BAABWP010000008.1"/>
</dbReference>
<organism evidence="2 3">
    <name type="scientific">Sulfitobacter pacificus</name>
    <dbReference type="NCBI Taxonomy" id="1499314"/>
    <lineage>
        <taxon>Bacteria</taxon>
        <taxon>Pseudomonadati</taxon>
        <taxon>Pseudomonadota</taxon>
        <taxon>Alphaproteobacteria</taxon>
        <taxon>Rhodobacterales</taxon>
        <taxon>Roseobacteraceae</taxon>
        <taxon>Sulfitobacter</taxon>
    </lineage>
</organism>
<reference evidence="2" key="2">
    <citation type="submission" date="2023-01" db="EMBL/GenBank/DDBJ databases">
        <title>Draft genome sequence of Sulfitobacter pacificus strain NBRC 109915.</title>
        <authorList>
            <person name="Sun Q."/>
            <person name="Mori K."/>
        </authorList>
    </citation>
    <scope>NUCLEOTIDE SEQUENCE</scope>
    <source>
        <strain evidence="2">NBRC 109915</strain>
    </source>
</reference>
<dbReference type="InterPro" id="IPR021735">
    <property type="entry name" value="DUF3306"/>
</dbReference>
<keyword evidence="3" id="KW-1185">Reference proteome</keyword>
<dbReference type="Pfam" id="PF11748">
    <property type="entry name" value="DUF3306"/>
    <property type="match status" value="1"/>
</dbReference>
<feature type="region of interest" description="Disordered" evidence="1">
    <location>
        <begin position="132"/>
        <end position="208"/>
    </location>
</feature>
<evidence type="ECO:0000313" key="2">
    <source>
        <dbReference type="EMBL" id="GLQ29474.1"/>
    </source>
</evidence>
<evidence type="ECO:0000256" key="1">
    <source>
        <dbReference type="SAM" id="MobiDB-lite"/>
    </source>
</evidence>